<accession>A0A4R5M2S0</accession>
<comment type="caution">
    <text evidence="4">The sequence shown here is derived from an EMBL/GenBank/DDBJ whole genome shotgun (WGS) entry which is preliminary data.</text>
</comment>
<keyword evidence="2" id="KW-0418">Kinase</keyword>
<evidence type="ECO:0000256" key="2">
    <source>
        <dbReference type="ARBA" id="ARBA00022777"/>
    </source>
</evidence>
<dbReference type="AlphaFoldDB" id="A0A4R5M2S0"/>
<dbReference type="OrthoDB" id="9805913at2"/>
<gene>
    <name evidence="4" type="ORF">EYW47_28880</name>
</gene>
<dbReference type="Pfam" id="PF07804">
    <property type="entry name" value="HipA_C"/>
    <property type="match status" value="1"/>
</dbReference>
<evidence type="ECO:0000259" key="3">
    <source>
        <dbReference type="Pfam" id="PF07804"/>
    </source>
</evidence>
<dbReference type="GO" id="GO:0016301">
    <property type="term" value="F:kinase activity"/>
    <property type="evidence" value="ECO:0007669"/>
    <property type="project" value="UniProtKB-KW"/>
</dbReference>
<evidence type="ECO:0000256" key="1">
    <source>
        <dbReference type="ARBA" id="ARBA00022679"/>
    </source>
</evidence>
<keyword evidence="1" id="KW-0808">Transferase</keyword>
<sequence>MFGGGTYSDPVMGASQANGMKTGFEDLPWLALNEYLCLEVARHSGLEVPQAQISDDGQVLAVRRFDRGEAGQMLAVEDF</sequence>
<keyword evidence="5" id="KW-1185">Reference proteome</keyword>
<organism evidence="4 5">
    <name type="scientific">Paraburkholderia silviterrae</name>
    <dbReference type="NCBI Taxonomy" id="2528715"/>
    <lineage>
        <taxon>Bacteria</taxon>
        <taxon>Pseudomonadati</taxon>
        <taxon>Pseudomonadota</taxon>
        <taxon>Betaproteobacteria</taxon>
        <taxon>Burkholderiales</taxon>
        <taxon>Burkholderiaceae</taxon>
        <taxon>Paraburkholderia</taxon>
    </lineage>
</organism>
<evidence type="ECO:0000313" key="4">
    <source>
        <dbReference type="EMBL" id="TDG19877.1"/>
    </source>
</evidence>
<dbReference type="Proteomes" id="UP000295722">
    <property type="component" value="Unassembled WGS sequence"/>
</dbReference>
<dbReference type="InterPro" id="IPR012893">
    <property type="entry name" value="HipA-like_C"/>
</dbReference>
<protein>
    <recommendedName>
        <fullName evidence="3">HipA-like C-terminal domain-containing protein</fullName>
    </recommendedName>
</protein>
<evidence type="ECO:0000313" key="5">
    <source>
        <dbReference type="Proteomes" id="UP000295722"/>
    </source>
</evidence>
<proteinExistence type="predicted"/>
<reference evidence="4 5" key="1">
    <citation type="submission" date="2019-03" db="EMBL/GenBank/DDBJ databases">
        <title>Paraburkholderia sp. 4M-K11, isolated from subtropical forest soil.</title>
        <authorList>
            <person name="Gao Z.-H."/>
            <person name="Qiu L.-H."/>
        </authorList>
    </citation>
    <scope>NUCLEOTIDE SEQUENCE [LARGE SCALE GENOMIC DNA]</scope>
    <source>
        <strain evidence="4 5">4M-K11</strain>
    </source>
</reference>
<name>A0A4R5M2S0_9BURK</name>
<dbReference type="EMBL" id="SMRP01000019">
    <property type="protein sequence ID" value="TDG19877.1"/>
    <property type="molecule type" value="Genomic_DNA"/>
</dbReference>
<feature type="domain" description="HipA-like C-terminal" evidence="3">
    <location>
        <begin position="21"/>
        <end position="79"/>
    </location>
</feature>